<dbReference type="AlphaFoldDB" id="A0ABD5X4G0"/>
<comment type="caution">
    <text evidence="1">The sequence shown here is derived from an EMBL/GenBank/DDBJ whole genome shotgun (WGS) entry which is preliminary data.</text>
</comment>
<reference evidence="1 2" key="1">
    <citation type="journal article" date="2014" name="Int. J. Syst. Evol. Microbiol.">
        <title>Complete genome sequence of Corynebacterium casei LMG S-19264T (=DSM 44701T), isolated from a smear-ripened cheese.</title>
        <authorList>
            <consortium name="US DOE Joint Genome Institute (JGI-PGF)"/>
            <person name="Walter F."/>
            <person name="Albersmeier A."/>
            <person name="Kalinowski J."/>
            <person name="Ruckert C."/>
        </authorList>
    </citation>
    <scope>NUCLEOTIDE SEQUENCE [LARGE SCALE GENOMIC DNA]</scope>
    <source>
        <strain evidence="1 2">CGMCC 4.7215</strain>
    </source>
</reference>
<evidence type="ECO:0000313" key="1">
    <source>
        <dbReference type="EMBL" id="MFC7126083.1"/>
    </source>
</evidence>
<dbReference type="Proteomes" id="UP001596414">
    <property type="component" value="Unassembled WGS sequence"/>
</dbReference>
<gene>
    <name evidence="1" type="ORF">ACFQJ7_08540</name>
</gene>
<evidence type="ECO:0000313" key="2">
    <source>
        <dbReference type="Proteomes" id="UP001596414"/>
    </source>
</evidence>
<accession>A0ABD5X4G0</accession>
<organism evidence="1 2">
    <name type="scientific">Halovenus rubra</name>
    <dbReference type="NCBI Taxonomy" id="869890"/>
    <lineage>
        <taxon>Archaea</taxon>
        <taxon>Methanobacteriati</taxon>
        <taxon>Methanobacteriota</taxon>
        <taxon>Stenosarchaea group</taxon>
        <taxon>Halobacteria</taxon>
        <taxon>Halobacteriales</taxon>
        <taxon>Haloarculaceae</taxon>
        <taxon>Halovenus</taxon>
    </lineage>
</organism>
<proteinExistence type="predicted"/>
<dbReference type="EMBL" id="JBHSZQ010000014">
    <property type="protein sequence ID" value="MFC7126083.1"/>
    <property type="molecule type" value="Genomic_DNA"/>
</dbReference>
<dbReference type="RefSeq" id="WP_267638979.1">
    <property type="nucleotide sequence ID" value="NZ_JAODIY010000047.1"/>
</dbReference>
<sequence>MSEYQRDASVQAHDLDRPAETACIARLIDGRDECPHAPVGEDDDSTVPPHSLPASDHTALWLDDGEPERCMECTSF</sequence>
<protein>
    <submittedName>
        <fullName evidence="1">Uncharacterized protein</fullName>
    </submittedName>
</protein>
<name>A0ABD5X4G0_9EURY</name>